<organism evidence="1 2">
    <name type="scientific">Siccibacter colletis</name>
    <dbReference type="NCBI Taxonomy" id="1505757"/>
    <lineage>
        <taxon>Bacteria</taxon>
        <taxon>Pseudomonadati</taxon>
        <taxon>Pseudomonadota</taxon>
        <taxon>Gammaproteobacteria</taxon>
        <taxon>Enterobacterales</taxon>
        <taxon>Enterobacteriaceae</taxon>
        <taxon>Siccibacter</taxon>
    </lineage>
</organism>
<name>A0ABY6J916_9ENTR</name>
<dbReference type="SUPFAM" id="SSF51306">
    <property type="entry name" value="LexA/Signal peptidase"/>
    <property type="match status" value="1"/>
</dbReference>
<protein>
    <submittedName>
        <fullName evidence="1">LexA family transcriptional regulator</fullName>
    </submittedName>
</protein>
<keyword evidence="2" id="KW-1185">Reference proteome</keyword>
<dbReference type="RefSeq" id="WP_264384077.1">
    <property type="nucleotide sequence ID" value="NZ_CP074352.1"/>
</dbReference>
<sequence>MFQSPAQDYVDKPLSIDDMCQLNKPYTYILKSEISSWRAAIRKDALLILDCSATPYDGSIVMCHLGGQIAIRRLRLSPSPRLEDLDFPSQFDHYDAEDDTSHAVVKGVITHIINDARSGEFVDDCPVM</sequence>
<evidence type="ECO:0000313" key="1">
    <source>
        <dbReference type="EMBL" id="UYU30259.1"/>
    </source>
</evidence>
<gene>
    <name evidence="1" type="ORF">KFZ77_10110</name>
</gene>
<proteinExistence type="predicted"/>
<accession>A0ABY6J916</accession>
<dbReference type="Gene3D" id="2.10.109.10">
    <property type="entry name" value="Umud Fragment, subunit A"/>
    <property type="match status" value="1"/>
</dbReference>
<dbReference type="EMBL" id="CP074352">
    <property type="protein sequence ID" value="UYU30259.1"/>
    <property type="molecule type" value="Genomic_DNA"/>
</dbReference>
<evidence type="ECO:0000313" key="2">
    <source>
        <dbReference type="Proteomes" id="UP001156318"/>
    </source>
</evidence>
<dbReference type="InterPro" id="IPR036286">
    <property type="entry name" value="LexA/Signal_pep-like_sf"/>
</dbReference>
<reference evidence="1 2" key="1">
    <citation type="submission" date="2021-05" db="EMBL/GenBank/DDBJ databases">
        <title>Isolation, identification, and the growth promoting effects of Pantoea dispersa strain YSD J2 from the aboveground leaves of Cyperus esculentus L.Var. Sativus.</title>
        <authorList>
            <person name="Wang S."/>
            <person name="Tang X.M."/>
            <person name="Huang Y.N."/>
        </authorList>
    </citation>
    <scope>NUCLEOTIDE SEQUENCE [LARGE SCALE GENOMIC DNA]</scope>
    <source>
        <strain evidence="2">YSD YN2</strain>
    </source>
</reference>
<dbReference type="Proteomes" id="UP001156318">
    <property type="component" value="Chromosome"/>
</dbReference>